<accession>A0A3P8FGN7</accession>
<dbReference type="AlphaFoldDB" id="A0A3P8FGN7"/>
<dbReference type="Proteomes" id="UP000269396">
    <property type="component" value="Unassembled WGS sequence"/>
</dbReference>
<proteinExistence type="predicted"/>
<dbReference type="EMBL" id="UZAL01031611">
    <property type="protein sequence ID" value="VDP58618.1"/>
    <property type="molecule type" value="Genomic_DNA"/>
</dbReference>
<sequence length="79" mass="9219">MGLVSWRYLHLRVDVHSGTRTQSRSLQTPWLVVEYSLTRDSSYLGFVSWMCLHLGVEVHSGIQTQYRSLQTPSRYPLSY</sequence>
<gene>
    <name evidence="1" type="ORF">SMTD_LOCUS11591</name>
</gene>
<reference evidence="1 2" key="1">
    <citation type="submission" date="2018-11" db="EMBL/GenBank/DDBJ databases">
        <authorList>
            <consortium name="Pathogen Informatics"/>
        </authorList>
    </citation>
    <scope>NUCLEOTIDE SEQUENCE [LARGE SCALE GENOMIC DNA]</scope>
    <source>
        <strain>Denwood</strain>
        <strain evidence="2">Zambia</strain>
    </source>
</reference>
<protein>
    <submittedName>
        <fullName evidence="1">Uncharacterized protein</fullName>
    </submittedName>
</protein>
<name>A0A3P8FGN7_9TREM</name>
<evidence type="ECO:0000313" key="1">
    <source>
        <dbReference type="EMBL" id="VDP58618.1"/>
    </source>
</evidence>
<organism evidence="1 2">
    <name type="scientific">Schistosoma mattheei</name>
    <dbReference type="NCBI Taxonomy" id="31246"/>
    <lineage>
        <taxon>Eukaryota</taxon>
        <taxon>Metazoa</taxon>
        <taxon>Spiralia</taxon>
        <taxon>Lophotrochozoa</taxon>
        <taxon>Platyhelminthes</taxon>
        <taxon>Trematoda</taxon>
        <taxon>Digenea</taxon>
        <taxon>Strigeidida</taxon>
        <taxon>Schistosomatoidea</taxon>
        <taxon>Schistosomatidae</taxon>
        <taxon>Schistosoma</taxon>
    </lineage>
</organism>
<keyword evidence="2" id="KW-1185">Reference proteome</keyword>
<evidence type="ECO:0000313" key="2">
    <source>
        <dbReference type="Proteomes" id="UP000269396"/>
    </source>
</evidence>